<dbReference type="Proteomes" id="UP000218899">
    <property type="component" value="Chromosome"/>
</dbReference>
<organism evidence="1 2">
    <name type="scientific">Sulfurifustis variabilis</name>
    <dbReference type="NCBI Taxonomy" id="1675686"/>
    <lineage>
        <taxon>Bacteria</taxon>
        <taxon>Pseudomonadati</taxon>
        <taxon>Pseudomonadota</taxon>
        <taxon>Gammaproteobacteria</taxon>
        <taxon>Acidiferrobacterales</taxon>
        <taxon>Acidiferrobacteraceae</taxon>
        <taxon>Sulfurifustis</taxon>
    </lineage>
</organism>
<protein>
    <submittedName>
        <fullName evidence="1">Uncharacterized protein</fullName>
    </submittedName>
</protein>
<proteinExistence type="predicted"/>
<accession>A0A1B4V1R3</accession>
<keyword evidence="2" id="KW-1185">Reference proteome</keyword>
<sequence length="139" mass="14772">MKDNHKVQKITEMAEFNSAPGGYEVQFSLNTEDGSTMRLSCPQERLGQLIVGLLRAQELAGRERAKGGAAKMLVAAPMQAVELAVGISPGEQSVLLQLRAQTGLVLDFAIPLELAEQLSDGIPHAIRLTQSGALAGPTH</sequence>
<name>A0A1B4V1R3_9GAMM</name>
<dbReference type="RefSeq" id="WP_096459209.1">
    <property type="nucleotide sequence ID" value="NZ_AP014936.1"/>
</dbReference>
<dbReference type="AlphaFoldDB" id="A0A1B4V1R3"/>
<reference evidence="1 2" key="1">
    <citation type="submission" date="2015-08" db="EMBL/GenBank/DDBJ databases">
        <title>Complete genome sequence of Sulfurifustis variabilis.</title>
        <authorList>
            <person name="Miura A."/>
            <person name="Kojima H."/>
            <person name="Fukui M."/>
        </authorList>
    </citation>
    <scope>NUCLEOTIDE SEQUENCE [LARGE SCALE GENOMIC DNA]</scope>
    <source>
        <strain evidence="2">skN76</strain>
    </source>
</reference>
<dbReference type="KEGG" id="sva:SVA_0841"/>
<evidence type="ECO:0000313" key="2">
    <source>
        <dbReference type="Proteomes" id="UP000218899"/>
    </source>
</evidence>
<evidence type="ECO:0000313" key="1">
    <source>
        <dbReference type="EMBL" id="BAU47420.1"/>
    </source>
</evidence>
<dbReference type="EMBL" id="AP014936">
    <property type="protein sequence ID" value="BAU47420.1"/>
    <property type="molecule type" value="Genomic_DNA"/>
</dbReference>
<gene>
    <name evidence="1" type="ORF">SVA_0841</name>
</gene>